<dbReference type="InterPro" id="IPR023214">
    <property type="entry name" value="HAD_sf"/>
</dbReference>
<sequence length="283" mass="29679">MSPALIFDCDGVLADTERYGHLPAFNETFAEVGLPVRWSDADYARYVQIGGGKERMASLLTPELVAAAGLPTDPGEQAAMVADWHRRKTARYTAKVAAGAMPARPGIARIVEEAADAGWTLAVASTSAEPAVRAVLEHVVGADRARDFAVFAGDVVAHKKPAPDIYLLTLGGIGARAADVVVVEDSANGLRAARAAGLTTVVTVSTYTVAEDFTGAALVVSSLGDPDEKAQVIDDPHRLGIGPEVTLADLARLLHLDRPRPAPPTRPTPSAVPTPPRSHPHAR</sequence>
<dbReference type="InterPro" id="IPR023198">
    <property type="entry name" value="PGP-like_dom2"/>
</dbReference>
<dbReference type="Gene3D" id="3.40.50.1000">
    <property type="entry name" value="HAD superfamily/HAD-like"/>
    <property type="match status" value="1"/>
</dbReference>
<evidence type="ECO:0000313" key="3">
    <source>
        <dbReference type="Proteomes" id="UP000663937"/>
    </source>
</evidence>
<reference evidence="2" key="1">
    <citation type="submission" date="2021-03" db="EMBL/GenBank/DDBJ databases">
        <title>Pengzhenrongella sicca gen. nov., sp. nov., a new member of suborder Micrococcineae isolated from High-Arctic tundra soil.</title>
        <authorList>
            <person name="Peng F."/>
        </authorList>
    </citation>
    <scope>NUCLEOTIDE SEQUENCE</scope>
    <source>
        <strain evidence="2">LRZ-2</strain>
    </source>
</reference>
<dbReference type="InterPro" id="IPR044999">
    <property type="entry name" value="CbbY-like"/>
</dbReference>
<protein>
    <submittedName>
        <fullName evidence="2">HAD-IA family hydrolase</fullName>
    </submittedName>
</protein>
<keyword evidence="2" id="KW-0378">Hydrolase</keyword>
<dbReference type="PANTHER" id="PTHR42896">
    <property type="entry name" value="XYLULOSE-1,5-BISPHOSPHATE (XUBP) PHOSPHATASE"/>
    <property type="match status" value="1"/>
</dbReference>
<dbReference type="Pfam" id="PF00702">
    <property type="entry name" value="Hydrolase"/>
    <property type="match status" value="1"/>
</dbReference>
<evidence type="ECO:0000313" key="2">
    <source>
        <dbReference type="EMBL" id="QTE30924.1"/>
    </source>
</evidence>
<dbReference type="InterPro" id="IPR006439">
    <property type="entry name" value="HAD-SF_hydro_IA"/>
</dbReference>
<dbReference type="Proteomes" id="UP000663937">
    <property type="component" value="Chromosome"/>
</dbReference>
<name>A0A8A4ZG97_9MICO</name>
<proteinExistence type="predicted"/>
<dbReference type="PANTHER" id="PTHR42896:SF2">
    <property type="entry name" value="CBBY-LIKE PROTEIN"/>
    <property type="match status" value="1"/>
</dbReference>
<dbReference type="EMBL" id="CP071868">
    <property type="protein sequence ID" value="QTE30924.1"/>
    <property type="molecule type" value="Genomic_DNA"/>
</dbReference>
<dbReference type="NCBIfam" id="TIGR01509">
    <property type="entry name" value="HAD-SF-IA-v3"/>
    <property type="match status" value="1"/>
</dbReference>
<dbReference type="Gene3D" id="1.10.150.240">
    <property type="entry name" value="Putative phosphatase, domain 2"/>
    <property type="match status" value="1"/>
</dbReference>
<dbReference type="SUPFAM" id="SSF56784">
    <property type="entry name" value="HAD-like"/>
    <property type="match status" value="1"/>
</dbReference>
<evidence type="ECO:0000256" key="1">
    <source>
        <dbReference type="SAM" id="MobiDB-lite"/>
    </source>
</evidence>
<keyword evidence="3" id="KW-1185">Reference proteome</keyword>
<dbReference type="InterPro" id="IPR036412">
    <property type="entry name" value="HAD-like_sf"/>
</dbReference>
<feature type="compositionally biased region" description="Pro residues" evidence="1">
    <location>
        <begin position="261"/>
        <end position="277"/>
    </location>
</feature>
<dbReference type="RefSeq" id="WP_227425301.1">
    <property type="nucleotide sequence ID" value="NZ_CP071868.1"/>
</dbReference>
<dbReference type="SFLD" id="SFLDG01129">
    <property type="entry name" value="C1.5:_HAD__Beta-PGM__Phosphata"/>
    <property type="match status" value="1"/>
</dbReference>
<gene>
    <name evidence="2" type="ORF">J4E96_08365</name>
</gene>
<accession>A0A8A4ZG97</accession>
<dbReference type="SFLD" id="SFLDS00003">
    <property type="entry name" value="Haloacid_Dehalogenase"/>
    <property type="match status" value="1"/>
</dbReference>
<dbReference type="KEGG" id="psic:J4E96_08365"/>
<dbReference type="GO" id="GO:0016787">
    <property type="term" value="F:hydrolase activity"/>
    <property type="evidence" value="ECO:0007669"/>
    <property type="project" value="UniProtKB-KW"/>
</dbReference>
<organism evidence="2 3">
    <name type="scientific">Pengzhenrongella sicca</name>
    <dbReference type="NCBI Taxonomy" id="2819238"/>
    <lineage>
        <taxon>Bacteria</taxon>
        <taxon>Bacillati</taxon>
        <taxon>Actinomycetota</taxon>
        <taxon>Actinomycetes</taxon>
        <taxon>Micrococcales</taxon>
        <taxon>Pengzhenrongella</taxon>
    </lineage>
</organism>
<dbReference type="AlphaFoldDB" id="A0A8A4ZG97"/>
<feature type="region of interest" description="Disordered" evidence="1">
    <location>
        <begin position="257"/>
        <end position="283"/>
    </location>
</feature>